<accession>A0AAV6UYN5</accession>
<proteinExistence type="predicted"/>
<comment type="caution">
    <text evidence="2">The sequence shown here is derived from an EMBL/GenBank/DDBJ whole genome shotgun (WGS) entry which is preliminary data.</text>
</comment>
<evidence type="ECO:0000313" key="2">
    <source>
        <dbReference type="EMBL" id="KAG8188651.1"/>
    </source>
</evidence>
<dbReference type="EMBL" id="JAFNEN010000234">
    <property type="protein sequence ID" value="KAG8188651.1"/>
    <property type="molecule type" value="Genomic_DNA"/>
</dbReference>
<dbReference type="AlphaFoldDB" id="A0AAV6UYN5"/>
<feature type="signal peptide" evidence="1">
    <location>
        <begin position="1"/>
        <end position="21"/>
    </location>
</feature>
<evidence type="ECO:0000313" key="3">
    <source>
        <dbReference type="Proteomes" id="UP000827092"/>
    </source>
</evidence>
<keyword evidence="1" id="KW-0732">Signal</keyword>
<gene>
    <name evidence="2" type="ORF">JTE90_026756</name>
</gene>
<organism evidence="2 3">
    <name type="scientific">Oedothorax gibbosus</name>
    <dbReference type="NCBI Taxonomy" id="931172"/>
    <lineage>
        <taxon>Eukaryota</taxon>
        <taxon>Metazoa</taxon>
        <taxon>Ecdysozoa</taxon>
        <taxon>Arthropoda</taxon>
        <taxon>Chelicerata</taxon>
        <taxon>Arachnida</taxon>
        <taxon>Araneae</taxon>
        <taxon>Araneomorphae</taxon>
        <taxon>Entelegynae</taxon>
        <taxon>Araneoidea</taxon>
        <taxon>Linyphiidae</taxon>
        <taxon>Erigoninae</taxon>
        <taxon>Oedothorax</taxon>
    </lineage>
</organism>
<keyword evidence="3" id="KW-1185">Reference proteome</keyword>
<name>A0AAV6UYN5_9ARAC</name>
<reference evidence="2 3" key="1">
    <citation type="journal article" date="2022" name="Nat. Ecol. Evol.">
        <title>A masculinizing supergene underlies an exaggerated male reproductive morph in a spider.</title>
        <authorList>
            <person name="Hendrickx F."/>
            <person name="De Corte Z."/>
            <person name="Sonet G."/>
            <person name="Van Belleghem S.M."/>
            <person name="Kostlbacher S."/>
            <person name="Vangestel C."/>
        </authorList>
    </citation>
    <scope>NUCLEOTIDE SEQUENCE [LARGE SCALE GENOMIC DNA]</scope>
    <source>
        <strain evidence="2">W744_W776</strain>
    </source>
</reference>
<sequence>MVKINPTLLLVVIFVVGSLNSIPGNGESILDDLKHKDCHLQYGRKIIECSSAINSNFCLKKAIRNYSKCKKGLKIDIEQLMENRTQ</sequence>
<dbReference type="Proteomes" id="UP000827092">
    <property type="component" value="Unassembled WGS sequence"/>
</dbReference>
<feature type="chain" id="PRO_5043933252" evidence="1">
    <location>
        <begin position="22"/>
        <end position="86"/>
    </location>
</feature>
<protein>
    <submittedName>
        <fullName evidence="2">Uncharacterized protein</fullName>
    </submittedName>
</protein>
<evidence type="ECO:0000256" key="1">
    <source>
        <dbReference type="SAM" id="SignalP"/>
    </source>
</evidence>